<dbReference type="RefSeq" id="WP_166466328.1">
    <property type="nucleotide sequence ID" value="NZ_CP050066.2"/>
</dbReference>
<dbReference type="EMBL" id="CP050066">
    <property type="protein sequence ID" value="QIP04716.1"/>
    <property type="molecule type" value="Genomic_DNA"/>
</dbReference>
<feature type="region of interest" description="Disordered" evidence="1">
    <location>
        <begin position="57"/>
        <end position="77"/>
    </location>
</feature>
<evidence type="ECO:0000313" key="3">
    <source>
        <dbReference type="Proteomes" id="UP000500895"/>
    </source>
</evidence>
<dbReference type="AlphaFoldDB" id="A0A6G8ZXA8"/>
<dbReference type="Proteomes" id="UP000500895">
    <property type="component" value="Chromosome"/>
</dbReference>
<accession>A0A6G8ZXA8</accession>
<gene>
    <name evidence="2" type="ORF">HAV00_06285</name>
</gene>
<evidence type="ECO:0000313" key="2">
    <source>
        <dbReference type="EMBL" id="QIP04716.1"/>
    </source>
</evidence>
<name>A0A6G8ZXA8_9BRAD</name>
<feature type="region of interest" description="Disordered" evidence="1">
    <location>
        <begin position="1"/>
        <end position="23"/>
    </location>
</feature>
<sequence>MFSSSAFFLPNYKHPPGRKGPQHRSLNFLEMDASRMIASLKEDIEIIETGLSRLNAQREEQELAPTPLRQPNPQSRQ</sequence>
<proteinExistence type="predicted"/>
<organism evidence="2 3">
    <name type="scientific">Bradyrhizobium symbiodeficiens</name>
    <dbReference type="NCBI Taxonomy" id="1404367"/>
    <lineage>
        <taxon>Bacteria</taxon>
        <taxon>Pseudomonadati</taxon>
        <taxon>Pseudomonadota</taxon>
        <taxon>Alphaproteobacteria</taxon>
        <taxon>Hyphomicrobiales</taxon>
        <taxon>Nitrobacteraceae</taxon>
        <taxon>Bradyrhizobium</taxon>
    </lineage>
</organism>
<reference evidence="2 3" key="1">
    <citation type="journal article" date="2020" name="Int. J. Syst. Evol. Microbiol.">
        <title>Description and complete genome sequences of Bradyrhizobium symbiodeficiens sp. nov., a non-symbiotic bacterium associated with legumes native to Canada.</title>
        <authorList>
            <person name="Bromfield E.S.P."/>
            <person name="Cloutier S."/>
            <person name="Nguyen H.D.T."/>
        </authorList>
    </citation>
    <scope>NUCLEOTIDE SEQUENCE [LARGE SCALE GENOMIC DNA]</scope>
    <source>
        <strain evidence="2 3">101S1MB</strain>
    </source>
</reference>
<evidence type="ECO:0000256" key="1">
    <source>
        <dbReference type="SAM" id="MobiDB-lite"/>
    </source>
</evidence>
<protein>
    <submittedName>
        <fullName evidence="2">Uncharacterized protein</fullName>
    </submittedName>
</protein>